<proteinExistence type="predicted"/>
<evidence type="ECO:0000259" key="1">
    <source>
        <dbReference type="Pfam" id="PF12867"/>
    </source>
</evidence>
<reference evidence="2 3" key="1">
    <citation type="submission" date="2019-06" db="EMBL/GenBank/DDBJ databases">
        <title>An operon consisting of a P-type ATPase gene and a transcriptional regular gene given the different cadmium resistance in Bacillus vietamensis 151-6 and Bacillus marisflavi 151-25.</title>
        <authorList>
            <person name="Yu X."/>
        </authorList>
    </citation>
    <scope>NUCLEOTIDE SEQUENCE [LARGE SCALE GENOMIC DNA]</scope>
    <source>
        <strain evidence="2 3">151-6</strain>
    </source>
</reference>
<dbReference type="Pfam" id="PF12867">
    <property type="entry name" value="DinB_2"/>
    <property type="match status" value="1"/>
</dbReference>
<dbReference type="InterPro" id="IPR034660">
    <property type="entry name" value="DinB/YfiT-like"/>
</dbReference>
<gene>
    <name evidence="2" type="ORF">FHE72_04265</name>
</gene>
<dbReference type="InterPro" id="IPR024775">
    <property type="entry name" value="DinB-like"/>
</dbReference>
<dbReference type="EMBL" id="CP047394">
    <property type="protein sequence ID" value="QHE60340.1"/>
    <property type="molecule type" value="Genomic_DNA"/>
</dbReference>
<feature type="domain" description="DinB-like" evidence="1">
    <location>
        <begin position="12"/>
        <end position="151"/>
    </location>
</feature>
<dbReference type="KEGG" id="bvq:FHE72_04265"/>
<evidence type="ECO:0000313" key="2">
    <source>
        <dbReference type="EMBL" id="QHE60340.1"/>
    </source>
</evidence>
<organism evidence="2 3">
    <name type="scientific">Rossellomorea vietnamensis</name>
    <dbReference type="NCBI Taxonomy" id="218284"/>
    <lineage>
        <taxon>Bacteria</taxon>
        <taxon>Bacillati</taxon>
        <taxon>Bacillota</taxon>
        <taxon>Bacilli</taxon>
        <taxon>Bacillales</taxon>
        <taxon>Bacillaceae</taxon>
        <taxon>Rossellomorea</taxon>
    </lineage>
</organism>
<dbReference type="Proteomes" id="UP000465062">
    <property type="component" value="Chromosome"/>
</dbReference>
<dbReference type="RefSeq" id="WP_159361330.1">
    <property type="nucleotide sequence ID" value="NZ_CP047394.1"/>
</dbReference>
<dbReference type="AlphaFoldDB" id="A0A6I6UPA7"/>
<name>A0A6I6UPA7_9BACI</name>
<accession>A0A6I6UPA7</accession>
<protein>
    <submittedName>
        <fullName evidence="2">DinB family protein</fullName>
    </submittedName>
</protein>
<dbReference type="SUPFAM" id="SSF109854">
    <property type="entry name" value="DinB/YfiT-like putative metalloenzymes"/>
    <property type="match status" value="1"/>
</dbReference>
<dbReference type="Gene3D" id="1.20.120.450">
    <property type="entry name" value="dinb family like domain"/>
    <property type="match status" value="1"/>
</dbReference>
<sequence length="174" mass="19916">MNFTLNEAIEILERTPVTLEHFLTGLSEGWLECNEGDGTWNAIQVVDHLIEGEKHNWIPRLKMILQEGEHAVFPVFDRDSHLNGNASGTLAEKLQEFASLRSRNINRLNELLTHHENSLERTGVHPAFGTVTARELISTWVVHDLTHLSQIVRVFSKRYAEDVGPWQEYLGVLR</sequence>
<evidence type="ECO:0000313" key="3">
    <source>
        <dbReference type="Proteomes" id="UP000465062"/>
    </source>
</evidence>